<protein>
    <submittedName>
        <fullName evidence="1">Uncharacterized protein</fullName>
    </submittedName>
</protein>
<accession>A0A2P1N553</accession>
<evidence type="ECO:0000313" key="1">
    <source>
        <dbReference type="EMBL" id="AVP43130.1"/>
    </source>
</evidence>
<sequence length="142" mass="13970">MAKAYSVTLAVAQGMLGGSTSYAEALGSSPKIKIYSGTPPANAGAALSGNTLLATLTCASTPIASQSDTGTAARATWATIASAVAAATGTATFFRTTTSSDTVIDQGTIDTTGADLNMSTTSLTAGSTIAVSSRTTDFPYGP</sequence>
<name>A0A2P1N553_9CAUD</name>
<dbReference type="Proteomes" id="UP000241872">
    <property type="component" value="Segment"/>
</dbReference>
<reference evidence="2" key="1">
    <citation type="submission" date="2018-03" db="EMBL/GenBank/DDBJ databases">
        <authorList>
            <person name="Robinson P."/>
            <person name="Figel D."/>
            <person name="Zack K.M."/>
            <person name="Garlena R.A."/>
            <person name="Russell D.A."/>
            <person name="Pope W.H."/>
            <person name="Jacobs-Sera D."/>
            <person name="Hatfull G.F."/>
        </authorList>
    </citation>
    <scope>NUCLEOTIDE SEQUENCE [LARGE SCALE GENOMIC DNA]</scope>
</reference>
<dbReference type="EMBL" id="MH025888">
    <property type="protein sequence ID" value="AVP43130.1"/>
    <property type="molecule type" value="Genomic_DNA"/>
</dbReference>
<organism evidence="1 2">
    <name type="scientific">Mycobacterium phage BigMama</name>
    <dbReference type="NCBI Taxonomy" id="2126786"/>
    <lineage>
        <taxon>Viruses</taxon>
        <taxon>Duplodnaviria</taxon>
        <taxon>Heunggongvirae</taxon>
        <taxon>Uroviricota</taxon>
        <taxon>Caudoviricetes</taxon>
        <taxon>Dclasvirinae</taxon>
        <taxon>Plotvirus</taxon>
        <taxon>Plotvirus plot</taxon>
    </lineage>
</organism>
<evidence type="ECO:0000313" key="2">
    <source>
        <dbReference type="Proteomes" id="UP000241872"/>
    </source>
</evidence>
<gene>
    <name evidence="1" type="primary">32</name>
    <name evidence="1" type="ORF">PBI_BIGMAMA_32</name>
</gene>
<proteinExistence type="predicted"/>